<dbReference type="AlphaFoldDB" id="A0A381QXN2"/>
<dbReference type="Gene3D" id="3.40.630.10">
    <property type="entry name" value="Zn peptidases"/>
    <property type="match status" value="1"/>
</dbReference>
<evidence type="ECO:0000259" key="1">
    <source>
        <dbReference type="Pfam" id="PF04389"/>
    </source>
</evidence>
<dbReference type="PANTHER" id="PTHR12147:SF26">
    <property type="entry name" value="PEPTIDASE M28 DOMAIN-CONTAINING PROTEIN"/>
    <property type="match status" value="1"/>
</dbReference>
<dbReference type="SUPFAM" id="SSF53187">
    <property type="entry name" value="Zn-dependent exopeptidases"/>
    <property type="match status" value="1"/>
</dbReference>
<reference evidence="2" key="1">
    <citation type="submission" date="2018-05" db="EMBL/GenBank/DDBJ databases">
        <authorList>
            <person name="Lanie J.A."/>
            <person name="Ng W.-L."/>
            <person name="Kazmierczak K.M."/>
            <person name="Andrzejewski T.M."/>
            <person name="Davidsen T.M."/>
            <person name="Wayne K.J."/>
            <person name="Tettelin H."/>
            <person name="Glass J.I."/>
            <person name="Rusch D."/>
            <person name="Podicherti R."/>
            <person name="Tsui H.-C.T."/>
            <person name="Winkler M.E."/>
        </authorList>
    </citation>
    <scope>NUCLEOTIDE SEQUENCE</scope>
</reference>
<accession>A0A381QXN2</accession>
<dbReference type="Pfam" id="PF04389">
    <property type="entry name" value="Peptidase_M28"/>
    <property type="match status" value="1"/>
</dbReference>
<protein>
    <recommendedName>
        <fullName evidence="1">Peptidase M28 domain-containing protein</fullName>
    </recommendedName>
</protein>
<dbReference type="InterPro" id="IPR007484">
    <property type="entry name" value="Peptidase_M28"/>
</dbReference>
<dbReference type="InterPro" id="IPR045175">
    <property type="entry name" value="M28_fam"/>
</dbReference>
<name>A0A381QXN2_9ZZZZ</name>
<evidence type="ECO:0000313" key="2">
    <source>
        <dbReference type="EMBL" id="SUZ83734.1"/>
    </source>
</evidence>
<sequence length="508" mass="54815">MKKRSVAILIALTLPVVATAQQPGLEQAAATITEAGYAQRINVIAHDSMGGRNTPSAGLEMTAAWIAKELEQLGLRGGARDGSFIQRYPLRSIVVDSEASGLNAPGTRLVFGRDLIPVSGTTVTGNAQGGLILISGSGTLETSEARPFAGNHVIVVAPADSDGVDRSMRQRLSALITAGALSVMVTNSSGDESWTASARRALRPTVRKAWGERRAEGSFAPILQLRMSALREILEPHGINASSLQERSGSDIEARLVEGLELTLNQVVRDEGILAPNVVGILNGSDPALAEEYVVFSAHMDHVGIGEPDANGDTIFNGADDDASGTIAIVSVAEAMAALPVAPKRSMVFLLVSGEEKGLWGSEWYAENPSAPIEQYVANFNADMVGRNWPDTIVAIGKEHSDLGETLRRVNSEHPEIGMTAIDDLWPDERFYFRSDHYNFARKGVPILFFFNGTHDDYHGRDDEPDRIDHDKAARIAKLMFYLGVDIGNALNPPEWNPESYRQIVLGR</sequence>
<dbReference type="GO" id="GO:0006508">
    <property type="term" value="P:proteolysis"/>
    <property type="evidence" value="ECO:0007669"/>
    <property type="project" value="InterPro"/>
</dbReference>
<gene>
    <name evidence="2" type="ORF">METZ01_LOCUS36588</name>
</gene>
<proteinExistence type="predicted"/>
<feature type="domain" description="Peptidase M28" evidence="1">
    <location>
        <begin position="277"/>
        <end position="482"/>
    </location>
</feature>
<organism evidence="2">
    <name type="scientific">marine metagenome</name>
    <dbReference type="NCBI Taxonomy" id="408172"/>
    <lineage>
        <taxon>unclassified sequences</taxon>
        <taxon>metagenomes</taxon>
        <taxon>ecological metagenomes</taxon>
    </lineage>
</organism>
<dbReference type="EMBL" id="UINC01001564">
    <property type="protein sequence ID" value="SUZ83734.1"/>
    <property type="molecule type" value="Genomic_DNA"/>
</dbReference>
<dbReference type="GO" id="GO:0008235">
    <property type="term" value="F:metalloexopeptidase activity"/>
    <property type="evidence" value="ECO:0007669"/>
    <property type="project" value="InterPro"/>
</dbReference>
<dbReference type="PANTHER" id="PTHR12147">
    <property type="entry name" value="METALLOPEPTIDASE M28 FAMILY MEMBER"/>
    <property type="match status" value="1"/>
</dbReference>